<reference evidence="2 3" key="1">
    <citation type="submission" date="2019-08" db="EMBL/GenBank/DDBJ databases">
        <title>In-depth cultivation of the pig gut microbiome towards novel bacterial diversity and tailored functional studies.</title>
        <authorList>
            <person name="Wylensek D."/>
            <person name="Hitch T.C.A."/>
            <person name="Clavel T."/>
        </authorList>
    </citation>
    <scope>NUCLEOTIDE SEQUENCE [LARGE SCALE GENOMIC DNA]</scope>
    <source>
        <strain evidence="2 3">BL-389-WT-3D</strain>
    </source>
</reference>
<dbReference type="Gene3D" id="3.30.1050.10">
    <property type="entry name" value="SCP2 sterol-binding domain"/>
    <property type="match status" value="1"/>
</dbReference>
<dbReference type="PROSITE" id="PS51186">
    <property type="entry name" value="GNAT"/>
    <property type="match status" value="1"/>
</dbReference>
<protein>
    <submittedName>
        <fullName evidence="2">GNAT family N-acetyltransferase</fullName>
    </submittedName>
</protein>
<gene>
    <name evidence="2" type="ORF">FYJ37_01175</name>
</gene>
<organism evidence="2 3">
    <name type="scientific">Clostridium scindens (strain JCM 10418 / VPI 12708)</name>
    <dbReference type="NCBI Taxonomy" id="29347"/>
    <lineage>
        <taxon>Bacteria</taxon>
        <taxon>Bacillati</taxon>
        <taxon>Bacillota</taxon>
        <taxon>Clostridia</taxon>
        <taxon>Lachnospirales</taxon>
        <taxon>Lachnospiraceae</taxon>
    </lineage>
</organism>
<accession>A0A844F9X3</accession>
<comment type="caution">
    <text evidence="2">The sequence shown here is derived from an EMBL/GenBank/DDBJ whole genome shotgun (WGS) entry which is preliminary data.</text>
</comment>
<sequence>MRLRKLELQEHQASQSLYEEVFSEDSARFVEYYYTEKTKDNQIYVIEEDGRIRSMLHLNPYSLWVNGSRKDANYIVAVATQKEYRKRGYMASLLKKSLEDMYQAGEAFTFLMPASESIYLPFDFRTVYEQKKRYYRQEEPSEDICIKEATDADCKELAEFANKYLAEHFQVFAIRDEAYYQRLLKEYNSDGGGIIIFRKDGGIVNCKICIPGGEKVAEEEEVLEGPPKIMIRIVDVRRILMSLSLRSLMGVCFQVTDPILEENNRYLLLTGTEFSGVMLMEGKPENSEGTITIAALASLIFGAKTVDEACQEKDVQMSERMKEELKKIIPLSKIYLNEVV</sequence>
<dbReference type="PANTHER" id="PTHR37817">
    <property type="entry name" value="N-ACETYLTRANSFERASE EIS"/>
    <property type="match status" value="1"/>
</dbReference>
<dbReference type="SUPFAM" id="SSF55729">
    <property type="entry name" value="Acyl-CoA N-acyltransferases (Nat)"/>
    <property type="match status" value="1"/>
</dbReference>
<name>A0A844F9X3_CLOSV</name>
<evidence type="ECO:0000259" key="1">
    <source>
        <dbReference type="PROSITE" id="PS51186"/>
    </source>
</evidence>
<dbReference type="Proteomes" id="UP000462363">
    <property type="component" value="Unassembled WGS sequence"/>
</dbReference>
<feature type="domain" description="N-acetyltransferase" evidence="1">
    <location>
        <begin position="1"/>
        <end position="140"/>
    </location>
</feature>
<dbReference type="Pfam" id="PF13530">
    <property type="entry name" value="SCP2_2"/>
    <property type="match status" value="1"/>
</dbReference>
<dbReference type="AlphaFoldDB" id="A0A844F9X3"/>
<dbReference type="GO" id="GO:0030649">
    <property type="term" value="P:aminoglycoside antibiotic catabolic process"/>
    <property type="evidence" value="ECO:0007669"/>
    <property type="project" value="TreeGrafter"/>
</dbReference>
<keyword evidence="2" id="KW-0808">Transferase</keyword>
<dbReference type="GO" id="GO:0034069">
    <property type="term" value="F:aminoglycoside N-acetyltransferase activity"/>
    <property type="evidence" value="ECO:0007669"/>
    <property type="project" value="TreeGrafter"/>
</dbReference>
<evidence type="ECO:0000313" key="2">
    <source>
        <dbReference type="EMBL" id="MSS38994.1"/>
    </source>
</evidence>
<dbReference type="SUPFAM" id="SSF55718">
    <property type="entry name" value="SCP-like"/>
    <property type="match status" value="1"/>
</dbReference>
<dbReference type="Gene3D" id="3.40.630.30">
    <property type="match status" value="1"/>
</dbReference>
<dbReference type="InterPro" id="IPR025559">
    <property type="entry name" value="Eis_dom"/>
</dbReference>
<dbReference type="InterPro" id="IPR036527">
    <property type="entry name" value="SCP2_sterol-bd_dom_sf"/>
</dbReference>
<dbReference type="Pfam" id="PF13527">
    <property type="entry name" value="Acetyltransf_9"/>
    <property type="match status" value="1"/>
</dbReference>
<dbReference type="InterPro" id="IPR016181">
    <property type="entry name" value="Acyl_CoA_acyltransferase"/>
</dbReference>
<dbReference type="InterPro" id="IPR051554">
    <property type="entry name" value="Acetyltransferase_Eis"/>
</dbReference>
<dbReference type="EMBL" id="VUMB01000002">
    <property type="protein sequence ID" value="MSS38994.1"/>
    <property type="molecule type" value="Genomic_DNA"/>
</dbReference>
<dbReference type="CDD" id="cd04301">
    <property type="entry name" value="NAT_SF"/>
    <property type="match status" value="1"/>
</dbReference>
<dbReference type="RefSeq" id="WP_154322745.1">
    <property type="nucleotide sequence ID" value="NZ_CP045695.1"/>
</dbReference>
<dbReference type="InterPro" id="IPR000182">
    <property type="entry name" value="GNAT_dom"/>
</dbReference>
<dbReference type="PANTHER" id="PTHR37817:SF1">
    <property type="entry name" value="N-ACETYLTRANSFERASE EIS"/>
    <property type="match status" value="1"/>
</dbReference>
<proteinExistence type="predicted"/>
<evidence type="ECO:0000313" key="3">
    <source>
        <dbReference type="Proteomes" id="UP000462363"/>
    </source>
</evidence>